<dbReference type="EMBL" id="JAHBMH010000033">
    <property type="protein sequence ID" value="KAK1937438.1"/>
    <property type="molecule type" value="Genomic_DNA"/>
</dbReference>
<keyword evidence="2" id="KW-1133">Transmembrane helix</keyword>
<reference evidence="3" key="1">
    <citation type="journal article" date="2014" name="Nucleic Acids Res.">
        <title>The evolutionary dynamics of variant antigen genes in Babesia reveal a history of genomic innovation underlying host-parasite interaction.</title>
        <authorList>
            <person name="Jackson A.P."/>
            <person name="Otto T.D."/>
            <person name="Darby A."/>
            <person name="Ramaprasad A."/>
            <person name="Xia D."/>
            <person name="Echaide I.E."/>
            <person name="Farber M."/>
            <person name="Gahlot S."/>
            <person name="Gamble J."/>
            <person name="Gupta D."/>
            <person name="Gupta Y."/>
            <person name="Jackson L."/>
            <person name="Malandrin L."/>
            <person name="Malas T.B."/>
            <person name="Moussa E."/>
            <person name="Nair M."/>
            <person name="Reid A.J."/>
            <person name="Sanders M."/>
            <person name="Sharma J."/>
            <person name="Tracey A."/>
            <person name="Quail M.A."/>
            <person name="Weir W."/>
            <person name="Wastling J.M."/>
            <person name="Hall N."/>
            <person name="Willadsen P."/>
            <person name="Lingelbach K."/>
            <person name="Shiels B."/>
            <person name="Tait A."/>
            <person name="Berriman M."/>
            <person name="Allred D.R."/>
            <person name="Pain A."/>
        </authorList>
    </citation>
    <scope>NUCLEOTIDE SEQUENCE</scope>
    <source>
        <strain evidence="3">1802A</strain>
    </source>
</reference>
<feature type="region of interest" description="Disordered" evidence="1">
    <location>
        <begin position="158"/>
        <end position="183"/>
    </location>
</feature>
<keyword evidence="2" id="KW-0812">Transmembrane</keyword>
<gene>
    <name evidence="3" type="ORF">X943_001873</name>
</gene>
<feature type="compositionally biased region" description="Acidic residues" evidence="1">
    <location>
        <begin position="121"/>
        <end position="131"/>
    </location>
</feature>
<proteinExistence type="predicted"/>
<evidence type="ECO:0000313" key="3">
    <source>
        <dbReference type="EMBL" id="KAK1937438.1"/>
    </source>
</evidence>
<evidence type="ECO:0000256" key="2">
    <source>
        <dbReference type="SAM" id="Phobius"/>
    </source>
</evidence>
<feature type="region of interest" description="Disordered" evidence="1">
    <location>
        <begin position="112"/>
        <end position="135"/>
    </location>
</feature>
<name>A0AAD9GFI2_BABDI</name>
<feature type="compositionally biased region" description="Basic and acidic residues" evidence="1">
    <location>
        <begin position="158"/>
        <end position="170"/>
    </location>
</feature>
<dbReference type="Proteomes" id="UP001195914">
    <property type="component" value="Unassembled WGS sequence"/>
</dbReference>
<evidence type="ECO:0000313" key="4">
    <source>
        <dbReference type="Proteomes" id="UP001195914"/>
    </source>
</evidence>
<keyword evidence="4" id="KW-1185">Reference proteome</keyword>
<comment type="caution">
    <text evidence="3">The sequence shown here is derived from an EMBL/GenBank/DDBJ whole genome shotgun (WGS) entry which is preliminary data.</text>
</comment>
<accession>A0AAD9GFI2</accession>
<protein>
    <submittedName>
        <fullName evidence="3">Uncharacterized protein</fullName>
    </submittedName>
</protein>
<sequence length="188" mass="21540">MPGRTKDKNPFKRNGVKELHRKGLLKRMTRKTNPRRNTGTRSKRKCIIIAVILCILILGAASFVIVYFFLLRNNASKSKHEKYPNDMTYPIRTPEKVNGDIVAPEKRKDLPLDVPSKKVEEEDEEEEEEEEKEKVDKVIIRGPVGRLEKVQKEVKEVEARDGRDPLKAVDEEPSLPGAIVPEDAIELF</sequence>
<feature type="transmembrane region" description="Helical" evidence="2">
    <location>
        <begin position="46"/>
        <end position="70"/>
    </location>
</feature>
<reference evidence="3" key="2">
    <citation type="submission" date="2021-05" db="EMBL/GenBank/DDBJ databases">
        <authorList>
            <person name="Pain A."/>
        </authorList>
    </citation>
    <scope>NUCLEOTIDE SEQUENCE</scope>
    <source>
        <strain evidence="3">1802A</strain>
    </source>
</reference>
<keyword evidence="2" id="KW-0472">Membrane</keyword>
<evidence type="ECO:0000256" key="1">
    <source>
        <dbReference type="SAM" id="MobiDB-lite"/>
    </source>
</evidence>
<organism evidence="3 4">
    <name type="scientific">Babesia divergens</name>
    <dbReference type="NCBI Taxonomy" id="32595"/>
    <lineage>
        <taxon>Eukaryota</taxon>
        <taxon>Sar</taxon>
        <taxon>Alveolata</taxon>
        <taxon>Apicomplexa</taxon>
        <taxon>Aconoidasida</taxon>
        <taxon>Piroplasmida</taxon>
        <taxon>Babesiidae</taxon>
        <taxon>Babesia</taxon>
    </lineage>
</organism>
<dbReference type="AlphaFoldDB" id="A0AAD9GFI2"/>